<sequence length="107" mass="12288">MACFQHLYFRCISPYCNGVPPLQYMWYIKRVTRIPGEPEYCSLFGSVGCSASVTVHHYTYPSPFSTSTRIGFSRLLPRLGVSYFSLIPIYGCVALMWRESRQAVMEL</sequence>
<keyword evidence="1" id="KW-1133">Transmembrane helix</keyword>
<name>L8G414_PSED2</name>
<reference evidence="3" key="1">
    <citation type="submission" date="2010-09" db="EMBL/GenBank/DDBJ databases">
        <title>The genome sequence of Geomyces destructans 20631-21.</title>
        <authorList>
            <consortium name="The Broad Institute Genome Sequencing Platform"/>
            <person name="Cuomo C.A."/>
            <person name="Blehert D.S."/>
            <person name="Lorch J.M."/>
            <person name="Young S.K."/>
            <person name="Zeng Q."/>
            <person name="Gargeya S."/>
            <person name="Fitzgerald M."/>
            <person name="Haas B."/>
            <person name="Abouelleil A."/>
            <person name="Alvarado L."/>
            <person name="Arachchi H.M."/>
            <person name="Berlin A."/>
            <person name="Brown A."/>
            <person name="Chapman S.B."/>
            <person name="Chen Z."/>
            <person name="Dunbar C."/>
            <person name="Freedman E."/>
            <person name="Gearin G."/>
            <person name="Gellesch M."/>
            <person name="Goldberg J."/>
            <person name="Griggs A."/>
            <person name="Gujja S."/>
            <person name="Heiman D."/>
            <person name="Howarth C."/>
            <person name="Larson L."/>
            <person name="Lui A."/>
            <person name="MacDonald P.J.P."/>
            <person name="Montmayeur A."/>
            <person name="Murphy C."/>
            <person name="Neiman D."/>
            <person name="Pearson M."/>
            <person name="Priest M."/>
            <person name="Roberts A."/>
            <person name="Saif S."/>
            <person name="Shea T."/>
            <person name="Shenoy N."/>
            <person name="Sisk P."/>
            <person name="Stolte C."/>
            <person name="Sykes S."/>
            <person name="Wortman J."/>
            <person name="Nusbaum C."/>
            <person name="Birren B."/>
        </authorList>
    </citation>
    <scope>NUCLEOTIDE SEQUENCE [LARGE SCALE GENOMIC DNA]</scope>
    <source>
        <strain evidence="3">ATCC MYA-4855 / 20631-21</strain>
    </source>
</reference>
<keyword evidence="1" id="KW-0472">Membrane</keyword>
<dbReference type="EMBL" id="GL573539">
    <property type="protein sequence ID" value="ELR07544.1"/>
    <property type="molecule type" value="Genomic_DNA"/>
</dbReference>
<proteinExistence type="predicted"/>
<evidence type="ECO:0000256" key="1">
    <source>
        <dbReference type="SAM" id="Phobius"/>
    </source>
</evidence>
<evidence type="ECO:0000313" key="2">
    <source>
        <dbReference type="EMBL" id="ELR07544.1"/>
    </source>
</evidence>
<keyword evidence="3" id="KW-1185">Reference proteome</keyword>
<evidence type="ECO:0000313" key="3">
    <source>
        <dbReference type="Proteomes" id="UP000011064"/>
    </source>
</evidence>
<keyword evidence="1" id="KW-0812">Transmembrane</keyword>
<dbReference type="VEuPathDB" id="FungiDB:GMDG_08459"/>
<dbReference type="AlphaFoldDB" id="L8G414"/>
<dbReference type="HOGENOM" id="CLU_2211103_0_0_1"/>
<gene>
    <name evidence="2" type="ORF">GMDG_08459</name>
</gene>
<organism evidence="2 3">
    <name type="scientific">Pseudogymnoascus destructans (strain ATCC MYA-4855 / 20631-21)</name>
    <name type="common">Bat white-nose syndrome fungus</name>
    <name type="synonym">Geomyces destructans</name>
    <dbReference type="NCBI Taxonomy" id="658429"/>
    <lineage>
        <taxon>Eukaryota</taxon>
        <taxon>Fungi</taxon>
        <taxon>Dikarya</taxon>
        <taxon>Ascomycota</taxon>
        <taxon>Pezizomycotina</taxon>
        <taxon>Leotiomycetes</taxon>
        <taxon>Thelebolales</taxon>
        <taxon>Thelebolaceae</taxon>
        <taxon>Pseudogymnoascus</taxon>
    </lineage>
</organism>
<feature type="transmembrane region" description="Helical" evidence="1">
    <location>
        <begin position="80"/>
        <end position="97"/>
    </location>
</feature>
<accession>L8G414</accession>
<protein>
    <submittedName>
        <fullName evidence="2">Uncharacterized protein</fullName>
    </submittedName>
</protein>
<dbReference type="InParanoid" id="L8G414"/>
<dbReference type="Proteomes" id="UP000011064">
    <property type="component" value="Unassembled WGS sequence"/>
</dbReference>